<dbReference type="Proteomes" id="UP000308149">
    <property type="component" value="Chromosome"/>
</dbReference>
<feature type="transmembrane region" description="Helical" evidence="1">
    <location>
        <begin position="68"/>
        <end position="94"/>
    </location>
</feature>
<keyword evidence="1" id="KW-0812">Transmembrane</keyword>
<feature type="transmembrane region" description="Helical" evidence="1">
    <location>
        <begin position="114"/>
        <end position="134"/>
    </location>
</feature>
<evidence type="ECO:0000313" key="2">
    <source>
        <dbReference type="EMBL" id="QDA56731.1"/>
    </source>
</evidence>
<dbReference type="OrthoDB" id="5975450at2"/>
<dbReference type="KEGG" id="thes:FHQ07_05070"/>
<dbReference type="RefSeq" id="WP_139715783.1">
    <property type="nucleotide sequence ID" value="NZ_CP040871.1"/>
</dbReference>
<sequence length="136" mass="14508">MTPDQHKTPLPALLLLLIGCLGFAATWVLAARLLEAQSAWLAPLAALDAALMLRLGRMPPGWKRMAWGLSATAAIMLLANWGITATEVGIGLGLLPWESALRLGPVYAWELIRLANGTIELAWYALALVAAAIASR</sequence>
<organism evidence="2 3">
    <name type="scientific">Thermomonas aquatica</name>
    <dbReference type="NCBI Taxonomy" id="2202149"/>
    <lineage>
        <taxon>Bacteria</taxon>
        <taxon>Pseudomonadati</taxon>
        <taxon>Pseudomonadota</taxon>
        <taxon>Gammaproteobacteria</taxon>
        <taxon>Lysobacterales</taxon>
        <taxon>Lysobacteraceae</taxon>
        <taxon>Thermomonas</taxon>
    </lineage>
</organism>
<keyword evidence="1" id="KW-0472">Membrane</keyword>
<keyword evidence="3" id="KW-1185">Reference proteome</keyword>
<evidence type="ECO:0000256" key="1">
    <source>
        <dbReference type="SAM" id="Phobius"/>
    </source>
</evidence>
<accession>A0A5B7ZNK5</accession>
<reference evidence="2 3" key="1">
    <citation type="submission" date="2019-06" db="EMBL/GenBank/DDBJ databases">
        <title>Thermomonas aquatica sp. nov., isolated from an industrial wastewater treatment plant.</title>
        <authorList>
            <person name="Jeon J.H."/>
            <person name="Park D.-S."/>
        </authorList>
    </citation>
    <scope>NUCLEOTIDE SEQUENCE [LARGE SCALE GENOMIC DNA]</scope>
    <source>
        <strain evidence="2 3">SY21</strain>
    </source>
</reference>
<feature type="transmembrane region" description="Helical" evidence="1">
    <location>
        <begin position="40"/>
        <end position="56"/>
    </location>
</feature>
<dbReference type="PROSITE" id="PS51257">
    <property type="entry name" value="PROKAR_LIPOPROTEIN"/>
    <property type="match status" value="1"/>
</dbReference>
<proteinExistence type="predicted"/>
<dbReference type="AlphaFoldDB" id="A0A5B7ZNK5"/>
<gene>
    <name evidence="2" type="ORF">FHQ07_05070</name>
</gene>
<evidence type="ECO:0000313" key="3">
    <source>
        <dbReference type="Proteomes" id="UP000308149"/>
    </source>
</evidence>
<keyword evidence="1" id="KW-1133">Transmembrane helix</keyword>
<protein>
    <submittedName>
        <fullName evidence="2">Uncharacterized protein</fullName>
    </submittedName>
</protein>
<name>A0A5B7ZNK5_9GAMM</name>
<dbReference type="EMBL" id="CP040871">
    <property type="protein sequence ID" value="QDA56731.1"/>
    <property type="molecule type" value="Genomic_DNA"/>
</dbReference>